<accession>A0ABV9SVI2</accession>
<organism evidence="1 2">
    <name type="scientific">Negadavirga shengliensis</name>
    <dbReference type="NCBI Taxonomy" id="1389218"/>
    <lineage>
        <taxon>Bacteria</taxon>
        <taxon>Pseudomonadati</taxon>
        <taxon>Bacteroidota</taxon>
        <taxon>Cytophagia</taxon>
        <taxon>Cytophagales</taxon>
        <taxon>Cyclobacteriaceae</taxon>
        <taxon>Negadavirga</taxon>
    </lineage>
</organism>
<comment type="caution">
    <text evidence="1">The sequence shown here is derived from an EMBL/GenBank/DDBJ whole genome shotgun (WGS) entry which is preliminary data.</text>
</comment>
<dbReference type="Proteomes" id="UP001595818">
    <property type="component" value="Unassembled WGS sequence"/>
</dbReference>
<dbReference type="EMBL" id="JBHSJJ010000001">
    <property type="protein sequence ID" value="MFC4870373.1"/>
    <property type="molecule type" value="Genomic_DNA"/>
</dbReference>
<proteinExistence type="predicted"/>
<protein>
    <submittedName>
        <fullName evidence="1">Uncharacterized protein</fullName>
    </submittedName>
</protein>
<evidence type="ECO:0000313" key="1">
    <source>
        <dbReference type="EMBL" id="MFC4870373.1"/>
    </source>
</evidence>
<evidence type="ECO:0000313" key="2">
    <source>
        <dbReference type="Proteomes" id="UP001595818"/>
    </source>
</evidence>
<keyword evidence="2" id="KW-1185">Reference proteome</keyword>
<name>A0ABV9SVI2_9BACT</name>
<reference evidence="2" key="1">
    <citation type="journal article" date="2019" name="Int. J. Syst. Evol. Microbiol.">
        <title>The Global Catalogue of Microorganisms (GCM) 10K type strain sequencing project: providing services to taxonomists for standard genome sequencing and annotation.</title>
        <authorList>
            <consortium name="The Broad Institute Genomics Platform"/>
            <consortium name="The Broad Institute Genome Sequencing Center for Infectious Disease"/>
            <person name="Wu L."/>
            <person name="Ma J."/>
        </authorList>
    </citation>
    <scope>NUCLEOTIDE SEQUENCE [LARGE SCALE GENOMIC DNA]</scope>
    <source>
        <strain evidence="2">CGMCC 4.7466</strain>
    </source>
</reference>
<sequence length="129" mass="14481">MDIMQGFGMINENGFAALNGFWENDTIAFFEIRLQRNGEITNWQVFWDHNENQAVKRVFSENRFPAFKQPVGFLDGCCFYCAGIGPAGTGCKPVARGGCIGRKQWQPGVGICASLKLSYHYRKGILCVF</sequence>
<dbReference type="RefSeq" id="WP_377060851.1">
    <property type="nucleotide sequence ID" value="NZ_JBHSJJ010000001.1"/>
</dbReference>
<gene>
    <name evidence="1" type="ORF">ACFPFU_01660</name>
</gene>